<dbReference type="InterPro" id="IPR025857">
    <property type="entry name" value="MacB_PCD"/>
</dbReference>
<sequence>MLRNYLIIAVRTLWKSKVYSFLNILGLAVGLAAGILMLLWVQDELSYNAFHKNASNIYMAVARFDAGGKKETWQTTPAPIATFGKREVPEIVEATRLRTEWNARVFEYDSKSFIETKGGYADPGMFRMFDFPLIQGDAKNPLPDNRSMIISQKIATKYFGTENPIGKIIRLDKKDGYTVTGVIADIPQNSSIQFEWFIPFSILDEQYNRQYQPNGLEGDWGNYNYTTYFQLKENALAKRVEEKLTKIHIANQKEAGEADFGYALNPLSQVHLYNPDGTEGGIKTVRIFTVVAIVILLIACINYVNLATARATKRAKEVSIRKIVGAQLSQVFGQFMAESLIVFTLAMGIALLLISLVIPMYNEIADKSLALSFTNPTVLGVLASAMLGTIAIAGVYPALLLSSFKPVEALKGKFTIGGSTTLFRKALVITQFAMSVVLIISTLLIGEQLRYMQNKDLGYNKENVFAFGLRGNMYEKLDVIKSELSKEAGILNVSYANGFIVSLGSSTSDIEWEGKAPNQRLIASQISTDKEFKDLFKLQLKEGEWFTGTKADTNKFILNEKAVQAIGLKNPVGQPFTFHSVRGTIVGVVKDFHFASLHQQITPMILFHNPNWFGVVNVKTTGEMAPQAIAAAERLWKRYHPDHPFEYNFMNEAFDKLYKSEQRTGKLFNIFAGIAIIISCLGLFGLATFTAEQRTKEIGVRKVLGASVTNITALLSKDFLKLVLVGNLIAWPIAWYIMHKWLENFAYQINISLWVFLVAGVLALLIALLTVSYQSIKAALANPVKSLRSE</sequence>
<evidence type="ECO:0000313" key="9">
    <source>
        <dbReference type="EMBL" id="MDO1451047.1"/>
    </source>
</evidence>
<evidence type="ECO:0000259" key="8">
    <source>
        <dbReference type="Pfam" id="PF12704"/>
    </source>
</evidence>
<dbReference type="InterPro" id="IPR003838">
    <property type="entry name" value="ABC3_permease_C"/>
</dbReference>
<evidence type="ECO:0000313" key="10">
    <source>
        <dbReference type="Proteomes" id="UP001168528"/>
    </source>
</evidence>
<feature type="transmembrane region" description="Helical" evidence="6">
    <location>
        <begin position="287"/>
        <end position="306"/>
    </location>
</feature>
<evidence type="ECO:0000256" key="6">
    <source>
        <dbReference type="SAM" id="Phobius"/>
    </source>
</evidence>
<feature type="domain" description="ABC3 transporter permease C-terminal" evidence="7">
    <location>
        <begin position="290"/>
        <end position="404"/>
    </location>
</feature>
<dbReference type="PANTHER" id="PTHR30572">
    <property type="entry name" value="MEMBRANE COMPONENT OF TRANSPORTER-RELATED"/>
    <property type="match status" value="1"/>
</dbReference>
<keyword evidence="5 6" id="KW-0472">Membrane</keyword>
<dbReference type="RefSeq" id="WP_302041847.1">
    <property type="nucleotide sequence ID" value="NZ_JAUKPO010000041.1"/>
</dbReference>
<keyword evidence="10" id="KW-1185">Reference proteome</keyword>
<feature type="transmembrane region" description="Helical" evidence="6">
    <location>
        <begin position="719"/>
        <end position="739"/>
    </location>
</feature>
<name>A0ABT8RJS1_9BACT</name>
<feature type="domain" description="MacB-like periplasmic core" evidence="8">
    <location>
        <begin position="433"/>
        <end position="593"/>
    </location>
</feature>
<gene>
    <name evidence="9" type="ORF">Q0590_32535</name>
</gene>
<feature type="transmembrane region" description="Helical" evidence="6">
    <location>
        <begin position="340"/>
        <end position="361"/>
    </location>
</feature>
<evidence type="ECO:0000256" key="4">
    <source>
        <dbReference type="ARBA" id="ARBA00022989"/>
    </source>
</evidence>
<evidence type="ECO:0000256" key="3">
    <source>
        <dbReference type="ARBA" id="ARBA00022692"/>
    </source>
</evidence>
<accession>A0ABT8RJS1</accession>
<keyword evidence="3 6" id="KW-0812">Transmembrane</keyword>
<comment type="caution">
    <text evidence="9">The sequence shown here is derived from an EMBL/GenBank/DDBJ whole genome shotgun (WGS) entry which is preliminary data.</text>
</comment>
<dbReference type="PANTHER" id="PTHR30572:SF18">
    <property type="entry name" value="ABC-TYPE MACROLIDE FAMILY EXPORT SYSTEM PERMEASE COMPONENT 2"/>
    <property type="match status" value="1"/>
</dbReference>
<dbReference type="Pfam" id="PF02687">
    <property type="entry name" value="FtsX"/>
    <property type="match status" value="2"/>
</dbReference>
<evidence type="ECO:0000256" key="5">
    <source>
        <dbReference type="ARBA" id="ARBA00023136"/>
    </source>
</evidence>
<feature type="transmembrane region" description="Helical" evidence="6">
    <location>
        <begin position="751"/>
        <end position="771"/>
    </location>
</feature>
<evidence type="ECO:0000256" key="2">
    <source>
        <dbReference type="ARBA" id="ARBA00022475"/>
    </source>
</evidence>
<dbReference type="InterPro" id="IPR050250">
    <property type="entry name" value="Macrolide_Exporter_MacB"/>
</dbReference>
<reference evidence="9" key="1">
    <citation type="submission" date="2023-07" db="EMBL/GenBank/DDBJ databases">
        <title>The genome sequence of Rhodocytophaga aerolata KACC 12507.</title>
        <authorList>
            <person name="Zhang X."/>
        </authorList>
    </citation>
    <scope>NUCLEOTIDE SEQUENCE</scope>
    <source>
        <strain evidence="9">KACC 12507</strain>
    </source>
</reference>
<feature type="transmembrane region" description="Helical" evidence="6">
    <location>
        <begin position="21"/>
        <end position="41"/>
    </location>
</feature>
<feature type="domain" description="ABC3 transporter permease C-terminal" evidence="7">
    <location>
        <begin position="669"/>
        <end position="780"/>
    </location>
</feature>
<proteinExistence type="predicted"/>
<feature type="domain" description="MacB-like periplasmic core" evidence="8">
    <location>
        <begin position="20"/>
        <end position="246"/>
    </location>
</feature>
<dbReference type="Pfam" id="PF12704">
    <property type="entry name" value="MacB_PCD"/>
    <property type="match status" value="2"/>
</dbReference>
<evidence type="ECO:0000256" key="1">
    <source>
        <dbReference type="ARBA" id="ARBA00004651"/>
    </source>
</evidence>
<evidence type="ECO:0000259" key="7">
    <source>
        <dbReference type="Pfam" id="PF02687"/>
    </source>
</evidence>
<dbReference type="Proteomes" id="UP001168528">
    <property type="component" value="Unassembled WGS sequence"/>
</dbReference>
<organism evidence="9 10">
    <name type="scientific">Rhodocytophaga aerolata</name>
    <dbReference type="NCBI Taxonomy" id="455078"/>
    <lineage>
        <taxon>Bacteria</taxon>
        <taxon>Pseudomonadati</taxon>
        <taxon>Bacteroidota</taxon>
        <taxon>Cytophagia</taxon>
        <taxon>Cytophagales</taxon>
        <taxon>Rhodocytophagaceae</taxon>
        <taxon>Rhodocytophaga</taxon>
    </lineage>
</organism>
<keyword evidence="4 6" id="KW-1133">Transmembrane helix</keyword>
<feature type="transmembrane region" description="Helical" evidence="6">
    <location>
        <begin position="422"/>
        <end position="445"/>
    </location>
</feature>
<feature type="transmembrane region" description="Helical" evidence="6">
    <location>
        <begin position="381"/>
        <end position="401"/>
    </location>
</feature>
<feature type="transmembrane region" description="Helical" evidence="6">
    <location>
        <begin position="667"/>
        <end position="691"/>
    </location>
</feature>
<dbReference type="EMBL" id="JAUKPO010000041">
    <property type="protein sequence ID" value="MDO1451047.1"/>
    <property type="molecule type" value="Genomic_DNA"/>
</dbReference>
<comment type="subcellular location">
    <subcellularLocation>
        <location evidence="1">Cell membrane</location>
        <topology evidence="1">Multi-pass membrane protein</topology>
    </subcellularLocation>
</comment>
<keyword evidence="2" id="KW-1003">Cell membrane</keyword>
<protein>
    <submittedName>
        <fullName evidence="9">ABC transporter permease</fullName>
    </submittedName>
</protein>